<evidence type="ECO:0000259" key="5">
    <source>
        <dbReference type="PROSITE" id="PS51007"/>
    </source>
</evidence>
<evidence type="ECO:0000256" key="4">
    <source>
        <dbReference type="PROSITE-ProRule" id="PRU00433"/>
    </source>
</evidence>
<dbReference type="PANTHER" id="PTHR33546:SF1">
    <property type="entry name" value="LARGE, MULTIFUNCTIONAL SECRETED PROTEIN"/>
    <property type="match status" value="1"/>
</dbReference>
<sequence>MNFMRVNYQIVGFCIICLLVCLSGFVVEVPAPHHAKSDADTMQVPAGFIVQQFAAEPLVTNPTNLEVDERGRVWVTESHNYDVAPAEFDKKGDKVVILEDVDGDGKADKRTVFFEHPGLKSPMGLLLGEDRVYLAQAPYLLMLFDTDHDDRADRIDTLFSGFGARDHGIHAPFWGPDGKLYFSMGNHGGEVLDKQGTPVLDKAGNPVNGKGKPYWNGLILRCNPDGSQLETIAHNFRNHYEPALDSYGNLWVSDNDDDGNESVRINYVLEYGNYGFADEMTGAAWTTFRTNLEKTIPERHWHQNDPGVVPNVLITGSGSPAGLCFYEGEQWPSSYRGQLIHAEALHNVVRTYHLQKEGAGYRATIQEVLKSSDRWFRPIDVSVAPDGSVLVADWYDPGIGGGTAADADKGRIYRISYGNNRAYRVPKLRFDTYEAAAEALKSPNWAARRKAWSSLKKAGTSAETVLEKLYHSGNPIWQARALWLLAQLEDKGTSHLTLALGESNPDIRITALRAARQLPVFPFLLFAKLAKDPAPEVRREWAIALRPLKTTEAAESWATLAIQHTGSDRWYLEALGIGSDLNADACFEAWLRKVDNKWDTPAGRDIVWRIRSAKALPMLAQLIRETPDVAETLRYFRAFDFHNSPTKNKVLLSLLADPRPDVQRLALEHMDSKSLVRTPMLDRAIETALATAGQTESYVHLVDKFNRSDQKSQLLNLVRCCAERQVGVEALQLLWRFGGKEYIQKQMQDDSTARAIMTALQGNGSPDALALLRETMLNEVRPVELRKKATRVLGSTWVGERYLLDEVKKKTFPEVLKPSAASVLFSAYRNEIKREAANYLPKPAARNGEPLDPIYLLVSAKGVPDRGKTIFAQNCQACHRVRGSGVLFGPELSKIGAKLPKESLFRAILYPDEGINQGYETYLIQTRSEGQLMGLINSESNQEVVLKLPGGLTQTIPKTSIISQTKVPQSMMPPFGEVLSQQELIDLVSYLESLN</sequence>
<evidence type="ECO:0000313" key="6">
    <source>
        <dbReference type="EMBL" id="MPR35253.1"/>
    </source>
</evidence>
<dbReference type="Gene3D" id="1.10.760.10">
    <property type="entry name" value="Cytochrome c-like domain"/>
    <property type="match status" value="1"/>
</dbReference>
<dbReference type="Pfam" id="PF00034">
    <property type="entry name" value="Cytochrom_C"/>
    <property type="match status" value="1"/>
</dbReference>
<evidence type="ECO:0000313" key="7">
    <source>
        <dbReference type="Proteomes" id="UP000479293"/>
    </source>
</evidence>
<dbReference type="NCBIfam" id="TIGR02603">
    <property type="entry name" value="CxxCH_TIGR02603"/>
    <property type="match status" value="1"/>
</dbReference>
<dbReference type="InterPro" id="IPR011042">
    <property type="entry name" value="6-blade_b-propeller_TolB-like"/>
</dbReference>
<keyword evidence="1 4" id="KW-0349">Heme</keyword>
<proteinExistence type="predicted"/>
<dbReference type="InterPro" id="IPR036909">
    <property type="entry name" value="Cyt_c-like_dom_sf"/>
</dbReference>
<dbReference type="Gene3D" id="2.120.10.30">
    <property type="entry name" value="TolB, C-terminal domain"/>
    <property type="match status" value="1"/>
</dbReference>
<keyword evidence="7" id="KW-1185">Reference proteome</keyword>
<dbReference type="InterPro" id="IPR055557">
    <property type="entry name" value="DUF7133"/>
</dbReference>
<accession>A0A7C9FZ07</accession>
<dbReference type="SUPFAM" id="SSF48371">
    <property type="entry name" value="ARM repeat"/>
    <property type="match status" value="2"/>
</dbReference>
<protein>
    <submittedName>
        <fullName evidence="6">C-type cytochrome</fullName>
    </submittedName>
</protein>
<dbReference type="SUPFAM" id="SSF50952">
    <property type="entry name" value="Soluble quinoprotein glucose dehydrogenase"/>
    <property type="match status" value="1"/>
</dbReference>
<name>A0A7C9FZ07_9BACT</name>
<dbReference type="InterPro" id="IPR016024">
    <property type="entry name" value="ARM-type_fold"/>
</dbReference>
<dbReference type="NCBIfam" id="TIGR02604">
    <property type="entry name" value="Piru_Ver_Nterm"/>
    <property type="match status" value="1"/>
</dbReference>
<feature type="domain" description="Cytochrome c" evidence="5">
    <location>
        <begin position="862"/>
        <end position="995"/>
    </location>
</feature>
<evidence type="ECO:0000256" key="1">
    <source>
        <dbReference type="ARBA" id="ARBA00022617"/>
    </source>
</evidence>
<evidence type="ECO:0000256" key="3">
    <source>
        <dbReference type="ARBA" id="ARBA00023004"/>
    </source>
</evidence>
<dbReference type="GO" id="GO:0046872">
    <property type="term" value="F:metal ion binding"/>
    <property type="evidence" value="ECO:0007669"/>
    <property type="project" value="UniProtKB-KW"/>
</dbReference>
<dbReference type="InterPro" id="IPR011989">
    <property type="entry name" value="ARM-like"/>
</dbReference>
<organism evidence="6 7">
    <name type="scientific">Salmonirosea aquatica</name>
    <dbReference type="NCBI Taxonomy" id="2654236"/>
    <lineage>
        <taxon>Bacteria</taxon>
        <taxon>Pseudomonadati</taxon>
        <taxon>Bacteroidota</taxon>
        <taxon>Cytophagia</taxon>
        <taxon>Cytophagales</taxon>
        <taxon>Spirosomataceae</taxon>
        <taxon>Salmonirosea</taxon>
    </lineage>
</organism>
<keyword evidence="3 4" id="KW-0408">Iron</keyword>
<dbReference type="AlphaFoldDB" id="A0A7C9FZ07"/>
<keyword evidence="2 4" id="KW-0479">Metal-binding</keyword>
<dbReference type="EMBL" id="WHLY01000002">
    <property type="protein sequence ID" value="MPR35253.1"/>
    <property type="molecule type" value="Genomic_DNA"/>
</dbReference>
<dbReference type="PANTHER" id="PTHR33546">
    <property type="entry name" value="LARGE, MULTIFUNCTIONAL SECRETED PROTEIN-RELATED"/>
    <property type="match status" value="1"/>
</dbReference>
<reference evidence="6 7" key="1">
    <citation type="submission" date="2019-10" db="EMBL/GenBank/DDBJ databases">
        <title>Draft Genome Sequence of Cytophagaceae sp. SJW1-29.</title>
        <authorList>
            <person name="Choi A."/>
        </authorList>
    </citation>
    <scope>NUCLEOTIDE SEQUENCE [LARGE SCALE GENOMIC DNA]</scope>
    <source>
        <strain evidence="6 7">SJW1-29</strain>
    </source>
</reference>
<dbReference type="PROSITE" id="PS51007">
    <property type="entry name" value="CYTC"/>
    <property type="match status" value="1"/>
</dbReference>
<dbReference type="InterPro" id="IPR013427">
    <property type="entry name" value="Haem-bd_dom_put"/>
</dbReference>
<dbReference type="GO" id="GO:0009055">
    <property type="term" value="F:electron transfer activity"/>
    <property type="evidence" value="ECO:0007669"/>
    <property type="project" value="InterPro"/>
</dbReference>
<dbReference type="InterPro" id="IPR011041">
    <property type="entry name" value="Quinoprot_gluc/sorb_DH_b-prop"/>
</dbReference>
<comment type="caution">
    <text evidence="6">The sequence shown here is derived from an EMBL/GenBank/DDBJ whole genome shotgun (WGS) entry which is preliminary data.</text>
</comment>
<evidence type="ECO:0000256" key="2">
    <source>
        <dbReference type="ARBA" id="ARBA00022723"/>
    </source>
</evidence>
<dbReference type="Gene3D" id="1.25.10.10">
    <property type="entry name" value="Leucine-rich Repeat Variant"/>
    <property type="match status" value="1"/>
</dbReference>
<dbReference type="InterPro" id="IPR013428">
    <property type="entry name" value="Membrane-bound_put_N"/>
</dbReference>
<gene>
    <name evidence="6" type="ORF">GBK04_18325</name>
</gene>
<dbReference type="Proteomes" id="UP000479293">
    <property type="component" value="Unassembled WGS sequence"/>
</dbReference>
<dbReference type="GO" id="GO:0020037">
    <property type="term" value="F:heme binding"/>
    <property type="evidence" value="ECO:0007669"/>
    <property type="project" value="InterPro"/>
</dbReference>
<dbReference type="SUPFAM" id="SSF46626">
    <property type="entry name" value="Cytochrome c"/>
    <property type="match status" value="1"/>
</dbReference>
<dbReference type="InterPro" id="IPR009056">
    <property type="entry name" value="Cyt_c-like_dom"/>
</dbReference>
<dbReference type="Pfam" id="PF23500">
    <property type="entry name" value="DUF7133"/>
    <property type="match status" value="1"/>
</dbReference>